<feature type="compositionally biased region" description="Pro residues" evidence="8">
    <location>
        <begin position="370"/>
        <end position="380"/>
    </location>
</feature>
<evidence type="ECO:0000256" key="6">
    <source>
        <dbReference type="ARBA" id="ARBA00025747"/>
    </source>
</evidence>
<organism evidence="11 12">
    <name type="scientific">Sporothrix bragantina</name>
    <dbReference type="NCBI Taxonomy" id="671064"/>
    <lineage>
        <taxon>Eukaryota</taxon>
        <taxon>Fungi</taxon>
        <taxon>Dikarya</taxon>
        <taxon>Ascomycota</taxon>
        <taxon>Pezizomycotina</taxon>
        <taxon>Sordariomycetes</taxon>
        <taxon>Sordariomycetidae</taxon>
        <taxon>Ophiostomatales</taxon>
        <taxon>Ophiostomataceae</taxon>
        <taxon>Sporothrix</taxon>
    </lineage>
</organism>
<feature type="domain" description="XLF-like N-terminal" evidence="9">
    <location>
        <begin position="7"/>
        <end position="125"/>
    </location>
</feature>
<evidence type="ECO:0000256" key="4">
    <source>
        <dbReference type="ARBA" id="ARBA00023204"/>
    </source>
</evidence>
<dbReference type="Pfam" id="PF21928">
    <property type="entry name" value="XLF_CC"/>
    <property type="match status" value="1"/>
</dbReference>
<dbReference type="PANTHER" id="PTHR32235:SF1">
    <property type="entry name" value="NON-HOMOLOGOUS END-JOINING FACTOR 1"/>
    <property type="match status" value="1"/>
</dbReference>
<comment type="similarity">
    <text evidence="6">Belongs to the XRCC4-XLF family. XLF subfamily.</text>
</comment>
<keyword evidence="3" id="KW-0238">DNA-binding</keyword>
<comment type="subcellular location">
    <subcellularLocation>
        <location evidence="1">Nucleus</location>
    </subcellularLocation>
</comment>
<feature type="compositionally biased region" description="Acidic residues" evidence="8">
    <location>
        <begin position="386"/>
        <end position="395"/>
    </location>
</feature>
<evidence type="ECO:0000256" key="2">
    <source>
        <dbReference type="ARBA" id="ARBA00022763"/>
    </source>
</evidence>
<sequence>MNDARAWRALPATHPDVPVLLIATEFGPASYAIYVTDLAHVWAERLERRDICMRAFQQDTTIDPSYDNEQMGVFLGKLQVALGTNNDPDASLSLAATADGNLVLHTTSVLPAGLQPLKWPIYLKKQPPTAIASDLVLPLIQNRAVLQRAMTQLVGALQEKDAVINKLVDKLEAMGTGVESAFPTLVSAAGGGGSSRRKITRADMERRVRGLAAFDEAAFRKQMNSSENANGGDDGNTEKTAKLVGEAFGSGNELRYETEAPATATAPKLDSWWEELGSGRGVPLKRDTTSAKNNSQSTVGARDADDTAEQDGDDAFQEATPKRPPPVAASSPIIQAEDPPSPTPAKPKAKAGLGKIGRLGAIGKKAKAASPPPPSPPPPIAKHGVEDEDTASEADEPPKPTVAAVRPKAARGGLGRIGGKKKEAPPPEPEPEAEPEAEPMEEEGKEEEKEEAAPPP</sequence>
<dbReference type="InterPro" id="IPR038051">
    <property type="entry name" value="XRCC4-like_N_sf"/>
</dbReference>
<protein>
    <recommendedName>
        <fullName evidence="7">Non-homologous end-joining factor 1</fullName>
    </recommendedName>
</protein>
<dbReference type="PANTHER" id="PTHR32235">
    <property type="entry name" value="NON-HOMOLOGOUS END-JOINING FACTOR 1"/>
    <property type="match status" value="1"/>
</dbReference>
<keyword evidence="2" id="KW-0227">DNA damage</keyword>
<evidence type="ECO:0000256" key="7">
    <source>
        <dbReference type="ARBA" id="ARBA00044529"/>
    </source>
</evidence>
<dbReference type="Proteomes" id="UP001642406">
    <property type="component" value="Unassembled WGS sequence"/>
</dbReference>
<feature type="region of interest" description="Disordered" evidence="8">
    <location>
        <begin position="279"/>
        <end position="456"/>
    </location>
</feature>
<keyword evidence="5" id="KW-0539">Nucleus</keyword>
<feature type="compositionally biased region" description="Acidic residues" evidence="8">
    <location>
        <begin position="306"/>
        <end position="316"/>
    </location>
</feature>
<dbReference type="InterPro" id="IPR015381">
    <property type="entry name" value="XLF-like_N"/>
</dbReference>
<evidence type="ECO:0000256" key="1">
    <source>
        <dbReference type="ARBA" id="ARBA00004123"/>
    </source>
</evidence>
<evidence type="ECO:0000313" key="11">
    <source>
        <dbReference type="EMBL" id="CAK7236445.1"/>
    </source>
</evidence>
<feature type="compositionally biased region" description="Acidic residues" evidence="8">
    <location>
        <begin position="429"/>
        <end position="450"/>
    </location>
</feature>
<feature type="non-terminal residue" evidence="11">
    <location>
        <position position="456"/>
    </location>
</feature>
<keyword evidence="12" id="KW-1185">Reference proteome</keyword>
<feature type="compositionally biased region" description="Low complexity" evidence="8">
    <location>
        <begin position="350"/>
        <end position="363"/>
    </location>
</feature>
<dbReference type="Pfam" id="PF09302">
    <property type="entry name" value="XLF"/>
    <property type="match status" value="1"/>
</dbReference>
<reference evidence="11 12" key="1">
    <citation type="submission" date="2024-01" db="EMBL/GenBank/DDBJ databases">
        <authorList>
            <person name="Allen C."/>
            <person name="Tagirdzhanova G."/>
        </authorList>
    </citation>
    <scope>NUCLEOTIDE SEQUENCE [LARGE SCALE GENOMIC DNA]</scope>
</reference>
<feature type="compositionally biased region" description="Polar residues" evidence="8">
    <location>
        <begin position="290"/>
        <end position="299"/>
    </location>
</feature>
<feature type="domain" description="XLF-like coiled-coil region" evidence="10">
    <location>
        <begin position="127"/>
        <end position="178"/>
    </location>
</feature>
<evidence type="ECO:0000256" key="3">
    <source>
        <dbReference type="ARBA" id="ARBA00023125"/>
    </source>
</evidence>
<evidence type="ECO:0000313" key="12">
    <source>
        <dbReference type="Proteomes" id="UP001642406"/>
    </source>
</evidence>
<dbReference type="InterPro" id="IPR052287">
    <property type="entry name" value="NHEJ_factor"/>
</dbReference>
<evidence type="ECO:0000256" key="8">
    <source>
        <dbReference type="SAM" id="MobiDB-lite"/>
    </source>
</evidence>
<proteinExistence type="inferred from homology"/>
<gene>
    <name evidence="11" type="ORF">SBRCBS47491_009639</name>
</gene>
<dbReference type="InterPro" id="IPR053829">
    <property type="entry name" value="XLF-like_CC"/>
</dbReference>
<accession>A0ABP0CY18</accession>
<dbReference type="CDD" id="cd22285">
    <property type="entry name" value="HD_XLF_N"/>
    <property type="match status" value="1"/>
</dbReference>
<evidence type="ECO:0000256" key="5">
    <source>
        <dbReference type="ARBA" id="ARBA00023242"/>
    </source>
</evidence>
<evidence type="ECO:0000259" key="10">
    <source>
        <dbReference type="Pfam" id="PF21928"/>
    </source>
</evidence>
<keyword evidence="4" id="KW-0234">DNA repair</keyword>
<dbReference type="Gene3D" id="2.170.210.10">
    <property type="entry name" value="DNA double-strand break repair and VJ recombination XRCC4, N-terminal"/>
    <property type="match status" value="1"/>
</dbReference>
<dbReference type="EMBL" id="CAWUHC010000158">
    <property type="protein sequence ID" value="CAK7236445.1"/>
    <property type="molecule type" value="Genomic_DNA"/>
</dbReference>
<comment type="caution">
    <text evidence="11">The sequence shown here is derived from an EMBL/GenBank/DDBJ whole genome shotgun (WGS) entry which is preliminary data.</text>
</comment>
<name>A0ABP0CY18_9PEZI</name>
<evidence type="ECO:0000259" key="9">
    <source>
        <dbReference type="Pfam" id="PF09302"/>
    </source>
</evidence>